<proteinExistence type="predicted"/>
<dbReference type="RefSeq" id="WP_191040575.1">
    <property type="nucleotide sequence ID" value="NZ_JACXAA010000007.1"/>
</dbReference>
<accession>A0A927GEM2</accession>
<dbReference type="InterPro" id="IPR001375">
    <property type="entry name" value="Peptidase_S9_cat"/>
</dbReference>
<evidence type="ECO:0000256" key="4">
    <source>
        <dbReference type="ARBA" id="ARBA00032284"/>
    </source>
</evidence>
<comment type="caution">
    <text evidence="9">The sequence shown here is derived from an EMBL/GenBank/DDBJ whole genome shotgun (WGS) entry which is preliminary data.</text>
</comment>
<evidence type="ECO:0000256" key="3">
    <source>
        <dbReference type="ARBA" id="ARBA00022990"/>
    </source>
</evidence>
<keyword evidence="3" id="KW-0007">Acetylation</keyword>
<dbReference type="InterPro" id="IPR029058">
    <property type="entry name" value="AB_hydrolase_fold"/>
</dbReference>
<keyword evidence="2" id="KW-0720">Serine protease</keyword>
<dbReference type="PANTHER" id="PTHR42776:SF27">
    <property type="entry name" value="DIPEPTIDYL PEPTIDASE FAMILY MEMBER 6"/>
    <property type="match status" value="1"/>
</dbReference>
<evidence type="ECO:0000256" key="6">
    <source>
        <dbReference type="ARBA" id="ARBA00045885"/>
    </source>
</evidence>
<feature type="domain" description="Peptidase S9 prolyl oligopeptidase catalytic" evidence="8">
    <location>
        <begin position="503"/>
        <end position="702"/>
    </location>
</feature>
<dbReference type="InterPro" id="IPR011659">
    <property type="entry name" value="WD40"/>
</dbReference>
<comment type="function">
    <text evidence="6">This enzyme catalyzes the hydrolysis of the N-terminal peptide bond of an N-acetylated peptide to generate an N-acetylated amino acid and a peptide with a free N-terminus. It preferentially cleaves off Ac-Ala, Ac-Met and Ac-Ser. Also, involved in the degradation of oxidized and glycated proteins.</text>
</comment>
<evidence type="ECO:0000256" key="1">
    <source>
        <dbReference type="ARBA" id="ARBA00022801"/>
    </source>
</evidence>
<evidence type="ECO:0000313" key="10">
    <source>
        <dbReference type="Proteomes" id="UP000653797"/>
    </source>
</evidence>
<keyword evidence="10" id="KW-1185">Reference proteome</keyword>
<dbReference type="InterPro" id="IPR011042">
    <property type="entry name" value="6-blade_b-propeller_TolB-like"/>
</dbReference>
<dbReference type="Pfam" id="PF07676">
    <property type="entry name" value="PD40"/>
    <property type="match status" value="4"/>
</dbReference>
<dbReference type="SUPFAM" id="SSF82171">
    <property type="entry name" value="DPP6 N-terminal domain-like"/>
    <property type="match status" value="1"/>
</dbReference>
<name>A0A927GEM2_9BACT</name>
<dbReference type="Gene3D" id="2.120.10.30">
    <property type="entry name" value="TolB, C-terminal domain"/>
    <property type="match status" value="2"/>
</dbReference>
<dbReference type="SUPFAM" id="SSF53474">
    <property type="entry name" value="alpha/beta-Hydrolases"/>
    <property type="match status" value="1"/>
</dbReference>
<evidence type="ECO:0000313" key="9">
    <source>
        <dbReference type="EMBL" id="MBD2754944.1"/>
    </source>
</evidence>
<dbReference type="PROSITE" id="PS00708">
    <property type="entry name" value="PRO_ENDOPEP_SER"/>
    <property type="match status" value="1"/>
</dbReference>
<evidence type="ECO:0000256" key="2">
    <source>
        <dbReference type="ARBA" id="ARBA00022825"/>
    </source>
</evidence>
<dbReference type="InterPro" id="IPR002471">
    <property type="entry name" value="Pept_S9_AS"/>
</dbReference>
<keyword evidence="2" id="KW-0645">Protease</keyword>
<dbReference type="GO" id="GO:0006508">
    <property type="term" value="P:proteolysis"/>
    <property type="evidence" value="ECO:0007669"/>
    <property type="project" value="InterPro"/>
</dbReference>
<reference evidence="9" key="1">
    <citation type="submission" date="2020-09" db="EMBL/GenBank/DDBJ databases">
        <authorList>
            <person name="Kim M.K."/>
        </authorList>
    </citation>
    <scope>NUCLEOTIDE SEQUENCE</scope>
    <source>
        <strain evidence="9">BT704</strain>
    </source>
</reference>
<keyword evidence="7" id="KW-0732">Signal</keyword>
<gene>
    <name evidence="9" type="ORF">IC230_18725</name>
</gene>
<evidence type="ECO:0000256" key="5">
    <source>
        <dbReference type="ARBA" id="ARBA00032596"/>
    </source>
</evidence>
<dbReference type="GO" id="GO:0004252">
    <property type="term" value="F:serine-type endopeptidase activity"/>
    <property type="evidence" value="ECO:0007669"/>
    <property type="project" value="InterPro"/>
</dbReference>
<feature type="chain" id="PRO_5038139678" description="Acyl-peptide hydrolase" evidence="7">
    <location>
        <begin position="24"/>
        <end position="707"/>
    </location>
</feature>
<evidence type="ECO:0000259" key="8">
    <source>
        <dbReference type="Pfam" id="PF00326"/>
    </source>
</evidence>
<sequence>MKTFTFLCLTLGILLVQPLALQAQTFSLESVKSYPFPTELTSSAQGSQIAWAFNEQGKRNVYVAQGPDFTPRKLTSYNEDDGQEITSLSISDDGKWVVFVRGGDHGSNWDDELPVNTTSGPVPPKVQIWSFPFAGGQGKAIAEGDAPVISPKSDRIAFIKSGQVWIAPADGSSAAKALFNARGTNSSLEWSPDGSKLAFVCDRKDHSFVGVFTNETTPISWIAPSFAHDESPRWSPDGKQIVFVRTPGSGGAPDSLLARRHRPWSIWTADVASGLAIQRWQAPKTLAGSVPTTHGGFNLHWAAGDRIVFLSYQDGWPHLYSMPSTGGTPLLLTPTPFMAEHITISPDGKWLVFSGNTGPDKLDIDRRHVVRVPVDKAAMEVLTPGSGLEWTPVITGDGSTVAMISATAQRPPLPAIMSFTKGTTKVLAQNLVPASFPANQLVTPKQITFKAPDGMTVHGQLFEPVGGPAKKPALIYVHGGPPRQMLLGWNYSDYYANSYALNQYLASQGFVVLSVNYRLGIGYGYDFHQPANGGASGASEYQDVRAAAIWLTEQSQVDATKIGIYGGSYGGYLTALALARDSKLFAAGVDIHGVHDWSQQRYGGAQSDRAEKIPDLDLANKVVYESSPISSVKTWTSPVLIIHGDDDRNVRFSQSTDLVRRLDNQGVPMETLVIVDDTHHWMKHTNALKMSAATADFFKRKLMKPKQ</sequence>
<dbReference type="EMBL" id="JACXAA010000007">
    <property type="protein sequence ID" value="MBD2754944.1"/>
    <property type="molecule type" value="Genomic_DNA"/>
</dbReference>
<protein>
    <recommendedName>
        <fullName evidence="5">Acyl-peptide hydrolase</fullName>
    </recommendedName>
    <alternativeName>
        <fullName evidence="4">Acylaminoacyl-peptidase</fullName>
    </alternativeName>
</protein>
<organism evidence="9 10">
    <name type="scientific">Spirosoma validum</name>
    <dbReference type="NCBI Taxonomy" id="2771355"/>
    <lineage>
        <taxon>Bacteria</taxon>
        <taxon>Pseudomonadati</taxon>
        <taxon>Bacteroidota</taxon>
        <taxon>Cytophagia</taxon>
        <taxon>Cytophagales</taxon>
        <taxon>Cytophagaceae</taxon>
        <taxon>Spirosoma</taxon>
    </lineage>
</organism>
<dbReference type="Proteomes" id="UP000653797">
    <property type="component" value="Unassembled WGS sequence"/>
</dbReference>
<dbReference type="AlphaFoldDB" id="A0A927GEM2"/>
<feature type="signal peptide" evidence="7">
    <location>
        <begin position="1"/>
        <end position="23"/>
    </location>
</feature>
<keyword evidence="1" id="KW-0378">Hydrolase</keyword>
<dbReference type="Pfam" id="PF00326">
    <property type="entry name" value="Peptidase_S9"/>
    <property type="match status" value="1"/>
</dbReference>
<dbReference type="PANTHER" id="PTHR42776">
    <property type="entry name" value="SERINE PEPTIDASE S9 FAMILY MEMBER"/>
    <property type="match status" value="1"/>
</dbReference>
<dbReference type="Gene3D" id="3.40.50.1820">
    <property type="entry name" value="alpha/beta hydrolase"/>
    <property type="match status" value="1"/>
</dbReference>
<evidence type="ECO:0000256" key="7">
    <source>
        <dbReference type="SAM" id="SignalP"/>
    </source>
</evidence>